<comment type="catalytic activity">
    <reaction evidence="7">
        <text>Preferential cleavage: (Ac)2-L-Lys-D-Ala-|-D-Ala. Also transpeptidation of peptidyl-alanyl moieties that are N-acyl substituents of D-alanine.</text>
        <dbReference type="EC" id="3.4.16.4"/>
    </reaction>
</comment>
<sequence>MSLRGSSQKRRQTTMSTPKSTKKKTSPVRRFLWIVSILLFLIIAGAGCGFTFATMSSLPDVANVKPPASSQIYDVHGDLITTVHSTENRLPVKLSQVPKNLQNAFIATEDSRFYSHHGIDPIGILRAIWVNIAHDGVAEGGSTITQQLARNAFLTQDRTLKRKLMEAMLAIKIEQHYTKNEILEMYMNQIYFGQGAYGVQAASHVYFGKDVGELNLAQCAILAGLPQSPNYYSPFNNLKAGKARQAIVLGQMVKYGYIDQATADQAKDADLKLMNKADVAHDDSKASYFINYVISQVAEKYGDNAVYKDGLKIYTTLDMKAQEAAVKAMDNLPTFYTDKNGLHQPQGALVAINPHNGHIVAMVGGRGTDSFNRAVMAERQPGSAFKPFVYLAAIQDGMTPGDIIEDKPVTYNGWSPQNYERTFSGSMTLRYALQHSVNVPAVELADKVGMRKVLDLAESLGISTLVRKGDTTDNNLAAALGGLTHGVRPIDMAVAYGTLANGGVKVKPVAITKIIDRNGQIVEEASMDEKRVVSEKDAYIITNMLESVITGGTGGGAAIGRPAAGKTGTTDESKDAWFVGYTPDLVAAVWMGDDFGVETLNGTTGGTIPAHIWSDFMRVALADTPASDFTAPPGAAAIANQGYEAPKPKEDPKAKDEDKDKSKDKDGVKKDDGATVEDGDDGGSKDSGETKSSNGKSSGKKSKSE</sequence>
<organism evidence="12 13">
    <name type="scientific">Veillonella magna</name>
    <dbReference type="NCBI Taxonomy" id="464322"/>
    <lineage>
        <taxon>Bacteria</taxon>
        <taxon>Bacillati</taxon>
        <taxon>Bacillota</taxon>
        <taxon>Negativicutes</taxon>
        <taxon>Veillonellales</taxon>
        <taxon>Veillonellaceae</taxon>
        <taxon>Veillonella</taxon>
    </lineage>
</organism>
<dbReference type="InterPro" id="IPR012338">
    <property type="entry name" value="Beta-lactam/transpept-like"/>
</dbReference>
<reference evidence="12 13" key="1">
    <citation type="journal article" date="2021" name="Sci. Rep.">
        <title>The distribution of antibiotic resistance genes in chicken gut microbiota commensals.</title>
        <authorList>
            <person name="Juricova H."/>
            <person name="Matiasovicova J."/>
            <person name="Kubasova T."/>
            <person name="Cejkova D."/>
            <person name="Rychlik I."/>
        </authorList>
    </citation>
    <scope>NUCLEOTIDE SEQUENCE [LARGE SCALE GENOMIC DNA]</scope>
    <source>
        <strain evidence="12 13">An537</strain>
    </source>
</reference>
<evidence type="ECO:0000259" key="11">
    <source>
        <dbReference type="Pfam" id="PF00912"/>
    </source>
</evidence>
<proteinExistence type="predicted"/>
<dbReference type="InterPro" id="IPR001460">
    <property type="entry name" value="PCN-bd_Tpept"/>
</dbReference>
<comment type="catalytic activity">
    <reaction evidence="8">
        <text>[GlcNAc-(1-&gt;4)-Mur2Ac(oyl-L-Ala-gamma-D-Glu-L-Lys-D-Ala-D-Ala)](n)-di-trans,octa-cis-undecaprenyl diphosphate + beta-D-GlcNAc-(1-&gt;4)-Mur2Ac(oyl-L-Ala-gamma-D-Glu-L-Lys-D-Ala-D-Ala)-di-trans,octa-cis-undecaprenyl diphosphate = [GlcNAc-(1-&gt;4)-Mur2Ac(oyl-L-Ala-gamma-D-Glu-L-Lys-D-Ala-D-Ala)](n+1)-di-trans,octa-cis-undecaprenyl diphosphate + di-trans,octa-cis-undecaprenyl diphosphate + H(+)</text>
        <dbReference type="Rhea" id="RHEA:23708"/>
        <dbReference type="Rhea" id="RHEA-COMP:9602"/>
        <dbReference type="Rhea" id="RHEA-COMP:9603"/>
        <dbReference type="ChEBI" id="CHEBI:15378"/>
        <dbReference type="ChEBI" id="CHEBI:58405"/>
        <dbReference type="ChEBI" id="CHEBI:60033"/>
        <dbReference type="ChEBI" id="CHEBI:78435"/>
        <dbReference type="EC" id="2.4.99.28"/>
    </reaction>
</comment>
<feature type="domain" description="Penicillin-binding protein transpeptidase" evidence="10">
    <location>
        <begin position="347"/>
        <end position="590"/>
    </location>
</feature>
<dbReference type="Pfam" id="PF00905">
    <property type="entry name" value="Transpeptidase"/>
    <property type="match status" value="1"/>
</dbReference>
<evidence type="ECO:0000256" key="2">
    <source>
        <dbReference type="ARBA" id="ARBA00022670"/>
    </source>
</evidence>
<dbReference type="PANTHER" id="PTHR32282">
    <property type="entry name" value="BINDING PROTEIN TRANSPEPTIDASE, PUTATIVE-RELATED"/>
    <property type="match status" value="1"/>
</dbReference>
<keyword evidence="4" id="KW-0808">Transferase</keyword>
<accession>A0ABS2GJ56</accession>
<dbReference type="InterPro" id="IPR036950">
    <property type="entry name" value="PBP_transglycosylase"/>
</dbReference>
<evidence type="ECO:0000256" key="9">
    <source>
        <dbReference type="SAM" id="MobiDB-lite"/>
    </source>
</evidence>
<evidence type="ECO:0000256" key="7">
    <source>
        <dbReference type="ARBA" id="ARBA00034000"/>
    </source>
</evidence>
<dbReference type="NCBIfam" id="TIGR02074">
    <property type="entry name" value="PBP_1a_fam"/>
    <property type="match status" value="1"/>
</dbReference>
<evidence type="ECO:0000256" key="6">
    <source>
        <dbReference type="ARBA" id="ARBA00023268"/>
    </source>
</evidence>
<evidence type="ECO:0000256" key="5">
    <source>
        <dbReference type="ARBA" id="ARBA00022801"/>
    </source>
</evidence>
<keyword evidence="3" id="KW-0328">Glycosyltransferase</keyword>
<dbReference type="Gene3D" id="1.10.3810.10">
    <property type="entry name" value="Biosynthetic peptidoglycan transglycosylase-like"/>
    <property type="match status" value="1"/>
</dbReference>
<dbReference type="InterPro" id="IPR023346">
    <property type="entry name" value="Lysozyme-like_dom_sf"/>
</dbReference>
<feature type="compositionally biased region" description="Basic and acidic residues" evidence="9">
    <location>
        <begin position="646"/>
        <end position="673"/>
    </location>
</feature>
<protein>
    <submittedName>
        <fullName evidence="12">Penicillin-binding protein 1A</fullName>
    </submittedName>
</protein>
<keyword evidence="5" id="KW-0378">Hydrolase</keyword>
<feature type="domain" description="Glycosyl transferase family 51" evidence="11">
    <location>
        <begin position="77"/>
        <end position="252"/>
    </location>
</feature>
<evidence type="ECO:0000259" key="10">
    <source>
        <dbReference type="Pfam" id="PF00905"/>
    </source>
</evidence>
<feature type="region of interest" description="Disordered" evidence="9">
    <location>
        <begin position="1"/>
        <end position="23"/>
    </location>
</feature>
<keyword evidence="13" id="KW-1185">Reference proteome</keyword>
<keyword evidence="1" id="KW-0121">Carboxypeptidase</keyword>
<evidence type="ECO:0000256" key="8">
    <source>
        <dbReference type="ARBA" id="ARBA00049902"/>
    </source>
</evidence>
<dbReference type="EMBL" id="JACJLA010000014">
    <property type="protein sequence ID" value="MBM6913219.1"/>
    <property type="molecule type" value="Genomic_DNA"/>
</dbReference>
<dbReference type="PANTHER" id="PTHR32282:SF33">
    <property type="entry name" value="PEPTIDOGLYCAN GLYCOSYLTRANSFERASE"/>
    <property type="match status" value="1"/>
</dbReference>
<dbReference type="SUPFAM" id="SSF53955">
    <property type="entry name" value="Lysozyme-like"/>
    <property type="match status" value="1"/>
</dbReference>
<evidence type="ECO:0000313" key="12">
    <source>
        <dbReference type="EMBL" id="MBM6913219.1"/>
    </source>
</evidence>
<name>A0ABS2GJ56_9FIRM</name>
<evidence type="ECO:0000256" key="1">
    <source>
        <dbReference type="ARBA" id="ARBA00022645"/>
    </source>
</evidence>
<evidence type="ECO:0000256" key="4">
    <source>
        <dbReference type="ARBA" id="ARBA00022679"/>
    </source>
</evidence>
<dbReference type="InterPro" id="IPR050396">
    <property type="entry name" value="Glycosyltr_51/Transpeptidase"/>
</dbReference>
<keyword evidence="2" id="KW-0645">Protease</keyword>
<dbReference type="Pfam" id="PF00912">
    <property type="entry name" value="Transgly"/>
    <property type="match status" value="1"/>
</dbReference>
<evidence type="ECO:0000313" key="13">
    <source>
        <dbReference type="Proteomes" id="UP000707138"/>
    </source>
</evidence>
<keyword evidence="6" id="KW-0511">Multifunctional enzyme</keyword>
<comment type="caution">
    <text evidence="12">The sequence shown here is derived from an EMBL/GenBank/DDBJ whole genome shotgun (WGS) entry which is preliminary data.</text>
</comment>
<dbReference type="Proteomes" id="UP000707138">
    <property type="component" value="Unassembled WGS sequence"/>
</dbReference>
<evidence type="ECO:0000256" key="3">
    <source>
        <dbReference type="ARBA" id="ARBA00022676"/>
    </source>
</evidence>
<dbReference type="InterPro" id="IPR001264">
    <property type="entry name" value="Glyco_trans_51"/>
</dbReference>
<feature type="region of interest" description="Disordered" evidence="9">
    <location>
        <begin position="640"/>
        <end position="705"/>
    </location>
</feature>
<gene>
    <name evidence="12" type="ORF">H6A01_07785</name>
</gene>
<dbReference type="SUPFAM" id="SSF56601">
    <property type="entry name" value="beta-lactamase/transpeptidase-like"/>
    <property type="match status" value="1"/>
</dbReference>
<dbReference type="Gene3D" id="3.40.710.10">
    <property type="entry name" value="DD-peptidase/beta-lactamase superfamily"/>
    <property type="match status" value="1"/>
</dbReference>